<feature type="region of interest" description="Disordered" evidence="1">
    <location>
        <begin position="1"/>
        <end position="22"/>
    </location>
</feature>
<keyword evidence="3" id="KW-1185">Reference proteome</keyword>
<sequence length="82" mass="9688">MDTNEGGTKNLEKLRDQNVGHQTSGIRYMEELDTKNWGTRQPDTRIWGTITLDTNTWGLRDQNVRHRTSEHRVMEHKHTGYH</sequence>
<organism evidence="2 3">
    <name type="scientific">Engystomops pustulosus</name>
    <name type="common">Tungara frog</name>
    <name type="synonym">Physalaemus pustulosus</name>
    <dbReference type="NCBI Taxonomy" id="76066"/>
    <lineage>
        <taxon>Eukaryota</taxon>
        <taxon>Metazoa</taxon>
        <taxon>Chordata</taxon>
        <taxon>Craniata</taxon>
        <taxon>Vertebrata</taxon>
        <taxon>Euteleostomi</taxon>
        <taxon>Amphibia</taxon>
        <taxon>Batrachia</taxon>
        <taxon>Anura</taxon>
        <taxon>Neobatrachia</taxon>
        <taxon>Hyloidea</taxon>
        <taxon>Leptodactylidae</taxon>
        <taxon>Leiuperinae</taxon>
        <taxon>Engystomops</taxon>
    </lineage>
</organism>
<proteinExistence type="predicted"/>
<dbReference type="EMBL" id="WNYA01000566">
    <property type="protein sequence ID" value="KAG8547927.1"/>
    <property type="molecule type" value="Genomic_DNA"/>
</dbReference>
<dbReference type="AlphaFoldDB" id="A0AAV6ZFH3"/>
<protein>
    <submittedName>
        <fullName evidence="2">Uncharacterized protein</fullName>
    </submittedName>
</protein>
<gene>
    <name evidence="2" type="ORF">GDO81_027099</name>
</gene>
<evidence type="ECO:0000256" key="1">
    <source>
        <dbReference type="SAM" id="MobiDB-lite"/>
    </source>
</evidence>
<accession>A0AAV6ZFH3</accession>
<dbReference type="Proteomes" id="UP000824782">
    <property type="component" value="Unassembled WGS sequence"/>
</dbReference>
<evidence type="ECO:0000313" key="3">
    <source>
        <dbReference type="Proteomes" id="UP000824782"/>
    </source>
</evidence>
<name>A0AAV6ZFH3_ENGPU</name>
<evidence type="ECO:0000313" key="2">
    <source>
        <dbReference type="EMBL" id="KAG8547927.1"/>
    </source>
</evidence>
<reference evidence="2" key="1">
    <citation type="thesis" date="2020" institute="ProQuest LLC" country="789 East Eisenhower Parkway, Ann Arbor, MI, USA">
        <title>Comparative Genomics and Chromosome Evolution.</title>
        <authorList>
            <person name="Mudd A.B."/>
        </authorList>
    </citation>
    <scope>NUCLEOTIDE SEQUENCE</scope>
    <source>
        <strain evidence="2">237g6f4</strain>
        <tissue evidence="2">Blood</tissue>
    </source>
</reference>
<comment type="caution">
    <text evidence="2">The sequence shown here is derived from an EMBL/GenBank/DDBJ whole genome shotgun (WGS) entry which is preliminary data.</text>
</comment>